<dbReference type="CDD" id="cd07440">
    <property type="entry name" value="RGS"/>
    <property type="match status" value="1"/>
</dbReference>
<dbReference type="SMART" id="SM00315">
    <property type="entry name" value="RGS"/>
    <property type="match status" value="1"/>
</dbReference>
<protein>
    <recommendedName>
        <fullName evidence="2">RGS domain-containing protein</fullName>
    </recommendedName>
</protein>
<dbReference type="PROSITE" id="PS50132">
    <property type="entry name" value="RGS"/>
    <property type="match status" value="1"/>
</dbReference>
<feature type="compositionally biased region" description="Polar residues" evidence="1">
    <location>
        <begin position="345"/>
        <end position="360"/>
    </location>
</feature>
<evidence type="ECO:0000259" key="2">
    <source>
        <dbReference type="PROSITE" id="PS50132"/>
    </source>
</evidence>
<reference evidence="3 4" key="1">
    <citation type="submission" date="2018-05" db="EMBL/GenBank/DDBJ databases">
        <title>Draft genome sequence of Scytalidium lignicola DSM 105466, a ubiquitous saprotrophic fungus.</title>
        <authorList>
            <person name="Buettner E."/>
            <person name="Gebauer A.M."/>
            <person name="Hofrichter M."/>
            <person name="Liers C."/>
            <person name="Kellner H."/>
        </authorList>
    </citation>
    <scope>NUCLEOTIDE SEQUENCE [LARGE SCALE GENOMIC DNA]</scope>
    <source>
        <strain evidence="3 4">DSM 105466</strain>
    </source>
</reference>
<sequence length="370" mass="40963">MRYLKSAMRKSKQRKQPSIYPPTSTKEGISPRSSVISDCDADDEGGPYCPRRPTLREILTDESSPPRTLSAFTQYLSQNHCLETLEFTIDASRYGKHYQAMIDRDPHTPLSLQTLDCAYVRMLWQKLLDTYITQNSPREVNLPSEVRDELVSLPNAFIPPHPSHLDQAVKIVYDLMDESVLVPFLNSVAPSRGVSESYSNPWTSDDSMMDVDERPLSPSQSRQKDQIPTRVGPDGSPSRQSQQHLSPSASRHSQISANLSYSASRSGLGSSSAVDGIESLTDDSSDLPMASTMEPLIPLTTSPQSDIGFSGFSPTASSRNSRNEGTSRWKKMGAKLGWKNKYNHGLTSSTGFSKYFTSTEPVDKSGNRTP</sequence>
<dbReference type="Proteomes" id="UP000258309">
    <property type="component" value="Unassembled WGS sequence"/>
</dbReference>
<proteinExistence type="predicted"/>
<name>A0A3E2GSR6_SCYLI</name>
<evidence type="ECO:0000313" key="4">
    <source>
        <dbReference type="Proteomes" id="UP000258309"/>
    </source>
</evidence>
<dbReference type="PANTHER" id="PTHR10845">
    <property type="entry name" value="REGULATOR OF G PROTEIN SIGNALING"/>
    <property type="match status" value="1"/>
</dbReference>
<feature type="compositionally biased region" description="Polar residues" evidence="1">
    <location>
        <begin position="194"/>
        <end position="206"/>
    </location>
</feature>
<dbReference type="AlphaFoldDB" id="A0A3E2GSR6"/>
<organism evidence="3 4">
    <name type="scientific">Scytalidium lignicola</name>
    <name type="common">Hyphomycete</name>
    <dbReference type="NCBI Taxonomy" id="5539"/>
    <lineage>
        <taxon>Eukaryota</taxon>
        <taxon>Fungi</taxon>
        <taxon>Dikarya</taxon>
        <taxon>Ascomycota</taxon>
        <taxon>Pezizomycotina</taxon>
        <taxon>Leotiomycetes</taxon>
        <taxon>Leotiomycetes incertae sedis</taxon>
        <taxon>Scytalidium</taxon>
    </lineage>
</organism>
<evidence type="ECO:0000256" key="1">
    <source>
        <dbReference type="SAM" id="MobiDB-lite"/>
    </source>
</evidence>
<evidence type="ECO:0000313" key="3">
    <source>
        <dbReference type="EMBL" id="RFU24097.1"/>
    </source>
</evidence>
<feature type="compositionally biased region" description="Basic and acidic residues" evidence="1">
    <location>
        <begin position="361"/>
        <end position="370"/>
    </location>
</feature>
<dbReference type="Gene3D" id="1.10.167.10">
    <property type="entry name" value="Regulator of G-protein Signalling 4, domain 2"/>
    <property type="match status" value="1"/>
</dbReference>
<feature type="region of interest" description="Disordered" evidence="1">
    <location>
        <begin position="191"/>
        <end position="288"/>
    </location>
</feature>
<dbReference type="PANTHER" id="PTHR10845:SF267">
    <property type="entry name" value="REGULATOR OF G PROTEIN SIGNALING DOMAIN PROTEIN (AFU_ORTHOLOGUE AFUA_6G06860)"/>
    <property type="match status" value="1"/>
</dbReference>
<accession>A0A3E2GSR6</accession>
<dbReference type="OMA" id="ECAYVLM"/>
<dbReference type="InterPro" id="IPR016137">
    <property type="entry name" value="RGS"/>
</dbReference>
<comment type="caution">
    <text evidence="3">The sequence shown here is derived from an EMBL/GenBank/DDBJ whole genome shotgun (WGS) entry which is preliminary data.</text>
</comment>
<dbReference type="OrthoDB" id="10266999at2759"/>
<feature type="non-terminal residue" evidence="3">
    <location>
        <position position="370"/>
    </location>
</feature>
<feature type="region of interest" description="Disordered" evidence="1">
    <location>
        <begin position="1"/>
        <end position="46"/>
    </location>
</feature>
<feature type="compositionally biased region" description="Polar residues" evidence="1">
    <location>
        <begin position="21"/>
        <end position="36"/>
    </location>
</feature>
<feature type="compositionally biased region" description="Polar residues" evidence="1">
    <location>
        <begin position="237"/>
        <end position="258"/>
    </location>
</feature>
<feature type="compositionally biased region" description="Polar residues" evidence="1">
    <location>
        <begin position="300"/>
        <end position="320"/>
    </location>
</feature>
<feature type="region of interest" description="Disordered" evidence="1">
    <location>
        <begin position="300"/>
        <end position="370"/>
    </location>
</feature>
<dbReference type="EMBL" id="NCSJ02000513">
    <property type="protein sequence ID" value="RFU24097.1"/>
    <property type="molecule type" value="Genomic_DNA"/>
</dbReference>
<feature type="compositionally biased region" description="Low complexity" evidence="1">
    <location>
        <begin position="259"/>
        <end position="273"/>
    </location>
</feature>
<dbReference type="InterPro" id="IPR044926">
    <property type="entry name" value="RGS_subdomain_2"/>
</dbReference>
<gene>
    <name evidence="3" type="ORF">B7463_g12240</name>
</gene>
<dbReference type="InterPro" id="IPR036305">
    <property type="entry name" value="RGS_sf"/>
</dbReference>
<keyword evidence="4" id="KW-1185">Reference proteome</keyword>
<dbReference type="SUPFAM" id="SSF48097">
    <property type="entry name" value="Regulator of G-protein signaling, RGS"/>
    <property type="match status" value="1"/>
</dbReference>
<feature type="domain" description="RGS" evidence="2">
    <location>
        <begin position="72"/>
        <end position="187"/>
    </location>
</feature>
<feature type="non-terminal residue" evidence="3">
    <location>
        <position position="1"/>
    </location>
</feature>
<dbReference type="Pfam" id="PF00615">
    <property type="entry name" value="RGS"/>
    <property type="match status" value="1"/>
</dbReference>